<sequence>MVDGFTNQFKWNWLWRAKDMGNGTFQIRFPNKNRLEEISNFEEFTLKGTNVRIKVRAWIQEAMAAGRMHEVWVVVSGLPDSMKGCLALCEVGSNLGVVLEVDMESVRSKDVIRIKVGMMNTFVLPLSLVLSTPKLLLYEVSFSLEEVVKVGWVQNADRGKRPLEYDENKKDDSADKNNTKRRNVGMVVNLKDLHVKNAKTLPVIPEGGIVLRKLLTLIMIKKG</sequence>
<dbReference type="EMBL" id="JAAALK010000080">
    <property type="protein sequence ID" value="KAG8093080.1"/>
    <property type="molecule type" value="Genomic_DNA"/>
</dbReference>
<dbReference type="PANTHER" id="PTHR33170:SF34">
    <property type="entry name" value="OS05G0102200 PROTEIN"/>
    <property type="match status" value="1"/>
</dbReference>
<dbReference type="Proteomes" id="UP000729402">
    <property type="component" value="Unassembled WGS sequence"/>
</dbReference>
<accession>A0A8J5WLT4</accession>
<keyword evidence="2" id="KW-1185">Reference proteome</keyword>
<evidence type="ECO:0000313" key="2">
    <source>
        <dbReference type="Proteomes" id="UP000729402"/>
    </source>
</evidence>
<reference evidence="1" key="2">
    <citation type="submission" date="2021-02" db="EMBL/GenBank/DDBJ databases">
        <authorList>
            <person name="Kimball J.A."/>
            <person name="Haas M.W."/>
            <person name="Macchietto M."/>
            <person name="Kono T."/>
            <person name="Duquette J."/>
            <person name="Shao M."/>
        </authorList>
    </citation>
    <scope>NUCLEOTIDE SEQUENCE</scope>
    <source>
        <tissue evidence="1">Fresh leaf tissue</tissue>
    </source>
</reference>
<protein>
    <recommendedName>
        <fullName evidence="3">DUF4283 domain-containing protein</fullName>
    </recommendedName>
</protein>
<name>A0A8J5WLT4_ZIZPA</name>
<evidence type="ECO:0008006" key="3">
    <source>
        <dbReference type="Google" id="ProtNLM"/>
    </source>
</evidence>
<reference evidence="1" key="1">
    <citation type="journal article" date="2021" name="bioRxiv">
        <title>Whole Genome Assembly and Annotation of Northern Wild Rice, Zizania palustris L., Supports a Whole Genome Duplication in the Zizania Genus.</title>
        <authorList>
            <person name="Haas M."/>
            <person name="Kono T."/>
            <person name="Macchietto M."/>
            <person name="Millas R."/>
            <person name="McGilp L."/>
            <person name="Shao M."/>
            <person name="Duquette J."/>
            <person name="Hirsch C.N."/>
            <person name="Kimball J."/>
        </authorList>
    </citation>
    <scope>NUCLEOTIDE SEQUENCE</scope>
    <source>
        <tissue evidence="1">Fresh leaf tissue</tissue>
    </source>
</reference>
<dbReference type="PANTHER" id="PTHR33170">
    <property type="entry name" value="DUF4283 DOMAIN-CONTAINING PROTEIN-RELATED"/>
    <property type="match status" value="1"/>
</dbReference>
<gene>
    <name evidence="1" type="ORF">GUJ93_ZPchr0012g20293</name>
</gene>
<proteinExistence type="predicted"/>
<evidence type="ECO:0000313" key="1">
    <source>
        <dbReference type="EMBL" id="KAG8093080.1"/>
    </source>
</evidence>
<dbReference type="OrthoDB" id="671874at2759"/>
<dbReference type="AlphaFoldDB" id="A0A8J5WLT4"/>
<organism evidence="1 2">
    <name type="scientific">Zizania palustris</name>
    <name type="common">Northern wild rice</name>
    <dbReference type="NCBI Taxonomy" id="103762"/>
    <lineage>
        <taxon>Eukaryota</taxon>
        <taxon>Viridiplantae</taxon>
        <taxon>Streptophyta</taxon>
        <taxon>Embryophyta</taxon>
        <taxon>Tracheophyta</taxon>
        <taxon>Spermatophyta</taxon>
        <taxon>Magnoliopsida</taxon>
        <taxon>Liliopsida</taxon>
        <taxon>Poales</taxon>
        <taxon>Poaceae</taxon>
        <taxon>BOP clade</taxon>
        <taxon>Oryzoideae</taxon>
        <taxon>Oryzeae</taxon>
        <taxon>Zizaniinae</taxon>
        <taxon>Zizania</taxon>
    </lineage>
</organism>
<comment type="caution">
    <text evidence="1">The sequence shown here is derived from an EMBL/GenBank/DDBJ whole genome shotgun (WGS) entry which is preliminary data.</text>
</comment>